<protein>
    <recommendedName>
        <fullName evidence="9">Ribokinase</fullName>
        <shortName evidence="9">RK</shortName>
        <ecNumber evidence="9">2.7.1.15</ecNumber>
    </recommendedName>
</protein>
<dbReference type="CDD" id="cd01174">
    <property type="entry name" value="ribokinase"/>
    <property type="match status" value="1"/>
</dbReference>
<dbReference type="GO" id="GO:0005737">
    <property type="term" value="C:cytoplasm"/>
    <property type="evidence" value="ECO:0007669"/>
    <property type="project" value="UniProtKB-SubCell"/>
</dbReference>
<accession>A0A238KWQ1</accession>
<dbReference type="RefSeq" id="WP_093968344.1">
    <property type="nucleotide sequence ID" value="NZ_FXYE01000002.1"/>
</dbReference>
<feature type="binding site" evidence="9">
    <location>
        <position position="136"/>
    </location>
    <ligand>
        <name>substrate</name>
    </ligand>
</feature>
<reference evidence="12" key="1">
    <citation type="submission" date="2017-05" db="EMBL/GenBank/DDBJ databases">
        <authorList>
            <person name="Rodrigo-Torres L."/>
            <person name="Arahal R. D."/>
            <person name="Lucena T."/>
        </authorList>
    </citation>
    <scope>NUCLEOTIDE SEQUENCE [LARGE SCALE GENOMIC DNA]</scope>
    <source>
        <strain evidence="12">CECT 8621</strain>
    </source>
</reference>
<dbReference type="UniPathway" id="UPA00916">
    <property type="reaction ID" value="UER00889"/>
</dbReference>
<dbReference type="AlphaFoldDB" id="A0A238KWQ1"/>
<dbReference type="OrthoDB" id="9792663at2"/>
<evidence type="ECO:0000256" key="4">
    <source>
        <dbReference type="ARBA" id="ARBA00022777"/>
    </source>
</evidence>
<comment type="catalytic activity">
    <reaction evidence="9">
        <text>D-ribose + ATP = D-ribose 5-phosphate + ADP + H(+)</text>
        <dbReference type="Rhea" id="RHEA:13697"/>
        <dbReference type="ChEBI" id="CHEBI:15378"/>
        <dbReference type="ChEBI" id="CHEBI:30616"/>
        <dbReference type="ChEBI" id="CHEBI:47013"/>
        <dbReference type="ChEBI" id="CHEBI:78346"/>
        <dbReference type="ChEBI" id="CHEBI:456216"/>
        <dbReference type="EC" id="2.7.1.15"/>
    </reaction>
</comment>
<proteinExistence type="inferred from homology"/>
<dbReference type="GO" id="GO:0046872">
    <property type="term" value="F:metal ion binding"/>
    <property type="evidence" value="ECO:0007669"/>
    <property type="project" value="UniProtKB-KW"/>
</dbReference>
<evidence type="ECO:0000256" key="7">
    <source>
        <dbReference type="ARBA" id="ARBA00022958"/>
    </source>
</evidence>
<keyword evidence="12" id="KW-1185">Reference proteome</keyword>
<feature type="binding site" evidence="9">
    <location>
        <position position="179"/>
    </location>
    <ligand>
        <name>ATP</name>
        <dbReference type="ChEBI" id="CHEBI:30616"/>
    </ligand>
</feature>
<dbReference type="GO" id="GO:0004747">
    <property type="term" value="F:ribokinase activity"/>
    <property type="evidence" value="ECO:0007669"/>
    <property type="project" value="UniProtKB-UniRule"/>
</dbReference>
<comment type="pathway">
    <text evidence="9">Carbohydrate metabolism; D-ribose degradation; D-ribose 5-phosphate from beta-D-ribopyranose: step 2/2.</text>
</comment>
<feature type="binding site" evidence="9">
    <location>
        <begin position="38"/>
        <end position="42"/>
    </location>
    <ligand>
        <name>substrate</name>
    </ligand>
</feature>
<dbReference type="PANTHER" id="PTHR10584:SF166">
    <property type="entry name" value="RIBOKINASE"/>
    <property type="match status" value="1"/>
</dbReference>
<dbReference type="Pfam" id="PF00294">
    <property type="entry name" value="PfkB"/>
    <property type="match status" value="1"/>
</dbReference>
<feature type="binding site" evidence="9">
    <location>
        <position position="228"/>
    </location>
    <ligand>
        <name>K(+)</name>
        <dbReference type="ChEBI" id="CHEBI:29103"/>
    </ligand>
</feature>
<name>A0A238KWQ1_9RHOB</name>
<dbReference type="EMBL" id="FXYE01000002">
    <property type="protein sequence ID" value="SMX47060.1"/>
    <property type="molecule type" value="Genomic_DNA"/>
</dbReference>
<feature type="domain" description="Carbohydrate kinase PfkB" evidence="10">
    <location>
        <begin position="6"/>
        <end position="276"/>
    </location>
</feature>
<comment type="similarity">
    <text evidence="9">Belongs to the carbohydrate kinase PfkB family. Ribokinase subfamily.</text>
</comment>
<evidence type="ECO:0000313" key="11">
    <source>
        <dbReference type="EMBL" id="SMX47060.1"/>
    </source>
</evidence>
<dbReference type="InterPro" id="IPR011611">
    <property type="entry name" value="PfkB_dom"/>
</dbReference>
<comment type="subunit">
    <text evidence="9">Homodimer.</text>
</comment>
<dbReference type="PRINTS" id="PR00990">
    <property type="entry name" value="RIBOKINASE"/>
</dbReference>
<evidence type="ECO:0000256" key="6">
    <source>
        <dbReference type="ARBA" id="ARBA00022842"/>
    </source>
</evidence>
<sequence length="287" mass="29459">MTVFNLGSINVDYFYEVPHIPAEGETIAAKMHRSGLGGKGANQSVAAALAGANVTHIGAIGEDGGWTVERLNGHGIDVSHVATVATPTAHAVITVDPAGENTIVLFTGANMEQSEDRISAALASGKPNDTLLLQNETSHQVFAARGAREKGMRVVYSAAPFSVDAVTAMLPHLSMLVLNEVEAEQLTAALGEINVPDLIVTRGSKGASWETAGADPITVPAFSVTAVDTTGAGDCFIGSVAASIDGGEAPEAALRYAAAASAIQVSRPGTSDAMPKRAEVLAFLNRT</sequence>
<dbReference type="Gene3D" id="3.40.1190.20">
    <property type="match status" value="1"/>
</dbReference>
<feature type="active site" description="Proton acceptor" evidence="9">
    <location>
        <position position="234"/>
    </location>
</feature>
<comment type="caution">
    <text evidence="9">Lacks conserved residue(s) required for the propagation of feature annotation.</text>
</comment>
<dbReference type="GO" id="GO:0005524">
    <property type="term" value="F:ATP binding"/>
    <property type="evidence" value="ECO:0007669"/>
    <property type="project" value="UniProtKB-UniRule"/>
</dbReference>
<comment type="subcellular location">
    <subcellularLocation>
        <location evidence="9">Cytoplasm</location>
    </subcellularLocation>
</comment>
<dbReference type="Proteomes" id="UP000202922">
    <property type="component" value="Unassembled WGS sequence"/>
</dbReference>
<feature type="binding site" evidence="9">
    <location>
        <position position="267"/>
    </location>
    <ligand>
        <name>K(+)</name>
        <dbReference type="ChEBI" id="CHEBI:29103"/>
    </ligand>
</feature>
<dbReference type="SUPFAM" id="SSF53613">
    <property type="entry name" value="Ribokinase-like"/>
    <property type="match status" value="1"/>
</dbReference>
<feature type="binding site" evidence="9">
    <location>
        <position position="269"/>
    </location>
    <ligand>
        <name>K(+)</name>
        <dbReference type="ChEBI" id="CHEBI:29103"/>
    </ligand>
</feature>
<feature type="binding site" evidence="9">
    <location>
        <position position="230"/>
    </location>
    <ligand>
        <name>K(+)</name>
        <dbReference type="ChEBI" id="CHEBI:29103"/>
    </ligand>
</feature>
<keyword evidence="7 9" id="KW-0630">Potassium</keyword>
<feature type="binding site" evidence="9">
    <location>
        <position position="234"/>
    </location>
    <ligand>
        <name>substrate</name>
    </ligand>
</feature>
<organism evidence="11 12">
    <name type="scientific">Actibacterium lipolyticum</name>
    <dbReference type="NCBI Taxonomy" id="1524263"/>
    <lineage>
        <taxon>Bacteria</taxon>
        <taxon>Pseudomonadati</taxon>
        <taxon>Pseudomonadota</taxon>
        <taxon>Alphaproteobacteria</taxon>
        <taxon>Rhodobacterales</taxon>
        <taxon>Roseobacteraceae</taxon>
        <taxon>Actibacterium</taxon>
    </lineage>
</organism>
<dbReference type="EC" id="2.7.1.15" evidence="9"/>
<evidence type="ECO:0000256" key="2">
    <source>
        <dbReference type="ARBA" id="ARBA00022723"/>
    </source>
</evidence>
<comment type="activity regulation">
    <text evidence="9">Activated by a monovalent cation that binds near, but not in, the active site. The most likely occupant of the site in vivo is potassium. Ion binding induces a conformational change that may alter substrate affinity.</text>
</comment>
<feature type="binding site" evidence="9">
    <location>
        <begin position="201"/>
        <end position="206"/>
    </location>
    <ligand>
        <name>ATP</name>
        <dbReference type="ChEBI" id="CHEBI:30616"/>
    </ligand>
</feature>
<keyword evidence="9" id="KW-0963">Cytoplasm</keyword>
<feature type="binding site" evidence="9">
    <location>
        <begin position="233"/>
        <end position="234"/>
    </location>
    <ligand>
        <name>ATP</name>
        <dbReference type="ChEBI" id="CHEBI:30616"/>
    </ligand>
</feature>
<keyword evidence="8 9" id="KW-0119">Carbohydrate metabolism</keyword>
<evidence type="ECO:0000256" key="1">
    <source>
        <dbReference type="ARBA" id="ARBA00022679"/>
    </source>
</evidence>
<dbReference type="InterPro" id="IPR002139">
    <property type="entry name" value="Ribo/fructo_kinase"/>
</dbReference>
<evidence type="ECO:0000256" key="5">
    <source>
        <dbReference type="ARBA" id="ARBA00022840"/>
    </source>
</evidence>
<evidence type="ECO:0000256" key="3">
    <source>
        <dbReference type="ARBA" id="ARBA00022741"/>
    </source>
</evidence>
<keyword evidence="2 9" id="KW-0479">Metal-binding</keyword>
<keyword evidence="6 9" id="KW-0460">Magnesium</keyword>
<dbReference type="InterPro" id="IPR011877">
    <property type="entry name" value="Ribokinase"/>
</dbReference>
<keyword evidence="1 9" id="KW-0808">Transferase</keyword>
<dbReference type="HAMAP" id="MF_01987">
    <property type="entry name" value="Ribokinase"/>
    <property type="match status" value="1"/>
</dbReference>
<keyword evidence="3 9" id="KW-0547">Nucleotide-binding</keyword>
<comment type="cofactor">
    <cofactor evidence="9">
        <name>Mg(2+)</name>
        <dbReference type="ChEBI" id="CHEBI:18420"/>
    </cofactor>
    <text evidence="9">Requires a divalent cation, most likely magnesium in vivo, as an electrophilic catalyst to aid phosphoryl group transfer. It is the chelate of the metal and the nucleotide that is the actual substrate.</text>
</comment>
<evidence type="ECO:0000259" key="10">
    <source>
        <dbReference type="Pfam" id="PF00294"/>
    </source>
</evidence>
<evidence type="ECO:0000256" key="8">
    <source>
        <dbReference type="ARBA" id="ARBA00023277"/>
    </source>
</evidence>
<evidence type="ECO:0000313" key="12">
    <source>
        <dbReference type="Proteomes" id="UP000202922"/>
    </source>
</evidence>
<dbReference type="InterPro" id="IPR029056">
    <property type="entry name" value="Ribokinase-like"/>
</dbReference>
<keyword evidence="5 9" id="KW-0067">ATP-binding</keyword>
<evidence type="ECO:0000256" key="9">
    <source>
        <dbReference type="HAMAP-Rule" id="MF_01987"/>
    </source>
</evidence>
<dbReference type="GO" id="GO:0019303">
    <property type="term" value="P:D-ribose catabolic process"/>
    <property type="evidence" value="ECO:0007669"/>
    <property type="project" value="UniProtKB-UniRule"/>
</dbReference>
<keyword evidence="4 9" id="KW-0418">Kinase</keyword>
<feature type="binding site" evidence="9">
    <location>
        <begin position="10"/>
        <end position="12"/>
    </location>
    <ligand>
        <name>substrate</name>
    </ligand>
</feature>
<gene>
    <name evidence="9 11" type="primary">rbsK</name>
    <name evidence="11" type="ORF">COL8621_03323</name>
</gene>
<feature type="binding site" evidence="9">
    <location>
        <position position="264"/>
    </location>
    <ligand>
        <name>K(+)</name>
        <dbReference type="ChEBI" id="CHEBI:29103"/>
    </ligand>
</feature>
<comment type="function">
    <text evidence="9">Catalyzes the phosphorylation of ribose at O-5 in a reaction requiring ATP and magnesium. The resulting D-ribose-5-phosphate can then be used either for sythesis of nucleotides, histidine, and tryptophan, or as a component of the pentose phosphate pathway.</text>
</comment>
<dbReference type="PANTHER" id="PTHR10584">
    <property type="entry name" value="SUGAR KINASE"/>
    <property type="match status" value="1"/>
</dbReference>